<dbReference type="EMBL" id="JBEXAC010000002">
    <property type="protein sequence ID" value="MET7000249.1"/>
    <property type="molecule type" value="Genomic_DNA"/>
</dbReference>
<keyword evidence="2" id="KW-1185">Reference proteome</keyword>
<dbReference type="SUPFAM" id="SSF49464">
    <property type="entry name" value="Carboxypeptidase regulatory domain-like"/>
    <property type="match status" value="1"/>
</dbReference>
<evidence type="ECO:0000313" key="1">
    <source>
        <dbReference type="EMBL" id="MET7000249.1"/>
    </source>
</evidence>
<dbReference type="Gene3D" id="2.60.40.1120">
    <property type="entry name" value="Carboxypeptidase-like, regulatory domain"/>
    <property type="match status" value="1"/>
</dbReference>
<gene>
    <name evidence="1" type="ORF">ABR189_22850</name>
</gene>
<protein>
    <submittedName>
        <fullName evidence="1">TonB-dependent receptor</fullName>
    </submittedName>
</protein>
<sequence>MKAIVCCLLAFWCYHDVNAQKNAPPGQTVKGSVTDVQSNAPLSGVTIVITSMTPQKGTAADHNGRFILTDIPVGRHTLKATLLGYEPVLISNFEVTAGKEVVLDITLKENVQKLNTVVVAAPSKNDPINELAQVSARQMNIEEGVRYAGTRNDPSRMAQNFAGVVGSNDASNDIIIRGNSPYGVLWRLEGIDIPNPNHFSSLSATGGPVSMLNSNTLKNSDFLTSAFPATYGNALAGVFDLRLRNGNRDKYEYLAQVGFNGFEGAAEGPISKKNGSSFLIDYRFSLIAVVQALGLKVGTGSNIPNYQDLNFKLDLPTQRSGTFSIIGLGGLSSINFKADPDNTDILYGANDRDRKYRSNTGILGLTHTYTFNAATYGRAFAAFSLAQNTADEKIIAEGKEPQQAADLDFKQLKYSAGYLLNHKFSASNQLTTSVSADLLQLNLHQRTIKKGDALISELVNTDQKAILYKASANWQHFFNDDITMNTGVYAQYFGLNNTYAVEPRWNMKFRLGNGHALTAGAGMHSQLQPLVVYFYEGKDANNKSWLPNKALDFTRSIHTVLGYDAMLGRHLHLKLETYYQHLYDVPVEITPSSFSMLNTGAVFGFSEQSDFVNKGIGRNYGVELTLEKYLQQGFYFLFTQSVFNSEYRGSDLIWRNTAFNTQYVTNFLIGKEWPLSSTFSIGADSKLSYAGGQWYTAYDVPATIDKGYIVYQNQDAFAQRNPAYFRWDLKLSFKWDQPRMTQKFFVDLQNLTFRKNLYMKDINVKTGEIKNVNQIGFFPNFNYQITF</sequence>
<dbReference type="RefSeq" id="WP_354662809.1">
    <property type="nucleotide sequence ID" value="NZ_JBEXAC010000002.1"/>
</dbReference>
<name>A0ABV2TDR5_9BACT</name>
<proteinExistence type="predicted"/>
<dbReference type="InterPro" id="IPR037066">
    <property type="entry name" value="Plug_dom_sf"/>
</dbReference>
<reference evidence="1 2" key="1">
    <citation type="submission" date="2024-06" db="EMBL/GenBank/DDBJ databases">
        <title>Chitinophaga defluvii sp. nov., isolated from municipal sewage.</title>
        <authorList>
            <person name="Zhang L."/>
        </authorList>
    </citation>
    <scope>NUCLEOTIDE SEQUENCE [LARGE SCALE GENOMIC DNA]</scope>
    <source>
        <strain evidence="1 2">H8</strain>
    </source>
</reference>
<dbReference type="Pfam" id="PF13620">
    <property type="entry name" value="CarboxypepD_reg"/>
    <property type="match status" value="1"/>
</dbReference>
<dbReference type="SUPFAM" id="SSF56935">
    <property type="entry name" value="Porins"/>
    <property type="match status" value="1"/>
</dbReference>
<accession>A0ABV2TDR5</accession>
<keyword evidence="1" id="KW-0675">Receptor</keyword>
<organism evidence="1 2">
    <name type="scientific">Chitinophaga defluvii</name>
    <dbReference type="NCBI Taxonomy" id="3163343"/>
    <lineage>
        <taxon>Bacteria</taxon>
        <taxon>Pseudomonadati</taxon>
        <taxon>Bacteroidota</taxon>
        <taxon>Chitinophagia</taxon>
        <taxon>Chitinophagales</taxon>
        <taxon>Chitinophagaceae</taxon>
        <taxon>Chitinophaga</taxon>
    </lineage>
</organism>
<evidence type="ECO:0000313" key="2">
    <source>
        <dbReference type="Proteomes" id="UP001549749"/>
    </source>
</evidence>
<comment type="caution">
    <text evidence="1">The sequence shown here is derived from an EMBL/GenBank/DDBJ whole genome shotgun (WGS) entry which is preliminary data.</text>
</comment>
<dbReference type="Proteomes" id="UP001549749">
    <property type="component" value="Unassembled WGS sequence"/>
</dbReference>
<dbReference type="InterPro" id="IPR008969">
    <property type="entry name" value="CarboxyPept-like_regulatory"/>
</dbReference>
<dbReference type="Gene3D" id="2.170.130.10">
    <property type="entry name" value="TonB-dependent receptor, plug domain"/>
    <property type="match status" value="1"/>
</dbReference>